<dbReference type="EMBL" id="JALZ01000033">
    <property type="protein sequence ID" value="ETX13210.1"/>
    <property type="molecule type" value="Genomic_DNA"/>
</dbReference>
<sequence length="1084" mass="113914">MPIDFGGIGNTIGNGLTGAFRGLSGEAERALGEVRGGLDRIAEVTASLPNLTQAAAIDLGRAAQAIGTVSANFDQVVEDLQRVGRIDVDLARQISSVVAHTQDAGGVLGRDVINASLDGRDDLRFLRDTQVHLESIRDGVISLGSIGNPDNLVFNAIVEARNSVTQAVNNLKTASTVLVFNNTQAFKGALDRIDVSDFADDPINLVNDFTSIVDDLAAQASRAASDGVFDTQVRADNFASVASPVARVGAEIAAEAEAAAADGFADPGLLQGIERQIERLDAALDTLQGAGIVSQALRNAQTQLDRTVEALSDAVAAIGERVEAVALVGRIAEEGWAEALGGDYLEAISGEGAVFGEIVEDIAKIVDFEAIGAAFQDVATLDIDLSAATLDRYARVLDLPSELITPQIAGVFQQLSPEALAGIGAATGAIFESITKSAVDGVTEGFDTSIAFLQDLAEQIGDGILGVINYIQSLLERYAREVADTVVDEVFTPLQETALDIGEELIALGSSATEALESFLEQSLDQFGGVGGLIEFAEDAAGVVLDGSARERVVDNLANLIGVDPDSLSLNYEVTENGVERDTEIDFFNFGPAVDARSGILGGRAGSFLDLLNSDVVDGDLIFGALAEIGLVADLTFLNNTPFDIETDLVATARANLFSDNLGAPVPVEIAAGFDFDARIELELGALLGVGTSTVGISFSALQDVGFVPNTTQLLDDPSRGVTIDATPDFLRTDIEIGFAPEAGDRIRFSQPEKSGPLASDAIFELDSFAPITTISEDGRNFSEFRVAVTDGGLGMLATGPEGTVDTARPIAEVGSVVLDHRGATVSLEHDFESPVVFAHVATINGGDAVTARITDVRDDGFDLFLQEPDGYDGFRHRETVSFIVVEEGTHVLSDGTILSASKFEVEPTTETGFEQVAFDGFDDRPAVLAGVQSFNDRSFVDTRIRNVSSDGVEVALEEEEGRNSVGSHGTETVGVLGIEQGAGVSDANAFEAGTTGISVDHVASAVGFNIDFDEVPFIFADLSTQVGIDPSRARTLNLSEDGFDVFVQEDLTQDAELQHAPEAVDYLAFAESGLIYGDTFDFV</sequence>
<dbReference type="AlphaFoldDB" id="X7EBF9"/>
<dbReference type="RefSeq" id="WP_051489588.1">
    <property type="nucleotide sequence ID" value="NZ_JALZ01000033.1"/>
</dbReference>
<organism evidence="1 2">
    <name type="scientific">Roseivivax halodurans JCM 10272</name>
    <dbReference type="NCBI Taxonomy" id="1449350"/>
    <lineage>
        <taxon>Bacteria</taxon>
        <taxon>Pseudomonadati</taxon>
        <taxon>Pseudomonadota</taxon>
        <taxon>Alphaproteobacteria</taxon>
        <taxon>Rhodobacterales</taxon>
        <taxon>Roseobacteraceae</taxon>
        <taxon>Roseivivax</taxon>
    </lineage>
</organism>
<dbReference type="eggNOG" id="COG2931">
    <property type="taxonomic scope" value="Bacteria"/>
</dbReference>
<evidence type="ECO:0000313" key="1">
    <source>
        <dbReference type="EMBL" id="ETX13210.1"/>
    </source>
</evidence>
<accession>X7EBF9</accession>
<reference evidence="1 2" key="1">
    <citation type="submission" date="2014-01" db="EMBL/GenBank/DDBJ databases">
        <title>Roseivivax halodurans JCM 10272 Genome Sequencing.</title>
        <authorList>
            <person name="Lai Q."/>
            <person name="Li G."/>
            <person name="Shao Z."/>
        </authorList>
    </citation>
    <scope>NUCLEOTIDE SEQUENCE [LARGE SCALE GENOMIC DNA]</scope>
    <source>
        <strain evidence="1 2">JCM 10272</strain>
    </source>
</reference>
<name>X7EBF9_9RHOB</name>
<evidence type="ECO:0000313" key="2">
    <source>
        <dbReference type="Proteomes" id="UP000022447"/>
    </source>
</evidence>
<protein>
    <submittedName>
        <fullName evidence="1">Uncharacterized protein</fullName>
    </submittedName>
</protein>
<dbReference type="STRING" id="1449350.OCH239_12875"/>
<gene>
    <name evidence="1" type="ORF">OCH239_12875</name>
</gene>
<keyword evidence="2" id="KW-1185">Reference proteome</keyword>
<proteinExistence type="predicted"/>
<dbReference type="Proteomes" id="UP000022447">
    <property type="component" value="Unassembled WGS sequence"/>
</dbReference>
<dbReference type="OrthoDB" id="733404at2"/>
<comment type="caution">
    <text evidence="1">The sequence shown here is derived from an EMBL/GenBank/DDBJ whole genome shotgun (WGS) entry which is preliminary data.</text>
</comment>